<keyword evidence="1" id="KW-1133">Transmembrane helix</keyword>
<dbReference type="Proteomes" id="UP000002875">
    <property type="component" value="Chromosome"/>
</dbReference>
<feature type="transmembrane region" description="Helical" evidence="1">
    <location>
        <begin position="6"/>
        <end position="23"/>
    </location>
</feature>
<dbReference type="EMBL" id="CP002961">
    <property type="protein sequence ID" value="AFK01525.1"/>
    <property type="molecule type" value="Genomic_DNA"/>
</dbReference>
<gene>
    <name evidence="2" type="ordered locus">Emtol_0371</name>
</gene>
<keyword evidence="1" id="KW-0812">Transmembrane</keyword>
<protein>
    <submittedName>
        <fullName evidence="2">Uncharacterized protein</fullName>
    </submittedName>
</protein>
<reference evidence="2 3" key="1">
    <citation type="submission" date="2011-07" db="EMBL/GenBank/DDBJ databases">
        <title>The complete genome of chromosome of Emticicia oligotrophica DSM 17448.</title>
        <authorList>
            <consortium name="US DOE Joint Genome Institute (JGI-PGF)"/>
            <person name="Lucas S."/>
            <person name="Han J."/>
            <person name="Lapidus A."/>
            <person name="Bruce D."/>
            <person name="Goodwin L."/>
            <person name="Pitluck S."/>
            <person name="Peters L."/>
            <person name="Kyrpides N."/>
            <person name="Mavromatis K."/>
            <person name="Ivanova N."/>
            <person name="Ovchinnikova G."/>
            <person name="Teshima H."/>
            <person name="Detter J.C."/>
            <person name="Tapia R."/>
            <person name="Han C."/>
            <person name="Land M."/>
            <person name="Hauser L."/>
            <person name="Markowitz V."/>
            <person name="Cheng J.-F."/>
            <person name="Hugenholtz P."/>
            <person name="Woyke T."/>
            <person name="Wu D."/>
            <person name="Tindall B."/>
            <person name="Pomrenke H."/>
            <person name="Brambilla E."/>
            <person name="Klenk H.-P."/>
            <person name="Eisen J.A."/>
        </authorList>
    </citation>
    <scope>NUCLEOTIDE SEQUENCE [LARGE SCALE GENOMIC DNA]</scope>
    <source>
        <strain evidence="2 3">DSM 17448</strain>
    </source>
</reference>
<name>A0ABM5MWC7_EMTOG</name>
<evidence type="ECO:0000313" key="3">
    <source>
        <dbReference type="Proteomes" id="UP000002875"/>
    </source>
</evidence>
<proteinExistence type="predicted"/>
<feature type="transmembrane region" description="Helical" evidence="1">
    <location>
        <begin position="30"/>
        <end position="47"/>
    </location>
</feature>
<evidence type="ECO:0000313" key="2">
    <source>
        <dbReference type="EMBL" id="AFK01525.1"/>
    </source>
</evidence>
<keyword evidence="1" id="KW-0472">Membrane</keyword>
<evidence type="ECO:0000256" key="1">
    <source>
        <dbReference type="SAM" id="Phobius"/>
    </source>
</evidence>
<keyword evidence="3" id="KW-1185">Reference proteome</keyword>
<sequence length="271" mass="31709">MIFVNTFYFTSGYFCFIEICVFMKQTGSKCVYGIALTALMLVLFFYSSSCNGQQSAFLKLPEIQKFSNKNKEITIKNVRYTEYYKEYDCKWETSHAVINGLADTSSQNFINDWLSSMTYFGTCDGDHECLDISSFHYFYKMTYVTSVRNDLLGLFQKAGNCKNTDAPCCETQDWEVYDLQQKRFLLEADIFKQDDASLNIFFKLIEARVNSLRLKLIPDWKLFDRQIGIKDRKIIVYLLEDVVGKRKGLKLEFKAQEIRQVINQKIANRVF</sequence>
<organism evidence="2 3">
    <name type="scientific">Emticicia oligotrophica (strain DSM 17448 / CIP 109782 / MTCC 6937 / GPTSA100-15)</name>
    <dbReference type="NCBI Taxonomy" id="929562"/>
    <lineage>
        <taxon>Bacteria</taxon>
        <taxon>Pseudomonadati</taxon>
        <taxon>Bacteroidota</taxon>
        <taxon>Cytophagia</taxon>
        <taxon>Cytophagales</taxon>
        <taxon>Leadbetterellaceae</taxon>
        <taxon>Emticicia</taxon>
    </lineage>
</organism>
<accession>A0ABM5MWC7</accession>